<dbReference type="Gramene" id="CDF38921">
    <property type="protein sequence ID" value="CDF38921"/>
    <property type="gene ID" value="CHC_T00001251001"/>
</dbReference>
<evidence type="ECO:0000313" key="1">
    <source>
        <dbReference type="EMBL" id="CDF38921.1"/>
    </source>
</evidence>
<dbReference type="GeneID" id="17326543"/>
<dbReference type="KEGG" id="ccp:CHC_T00001251001"/>
<accession>R7QN70</accession>
<organism evidence="1 2">
    <name type="scientific">Chondrus crispus</name>
    <name type="common">Carrageen Irish moss</name>
    <name type="synonym">Polymorpha crispa</name>
    <dbReference type="NCBI Taxonomy" id="2769"/>
    <lineage>
        <taxon>Eukaryota</taxon>
        <taxon>Rhodophyta</taxon>
        <taxon>Florideophyceae</taxon>
        <taxon>Rhodymeniophycidae</taxon>
        <taxon>Gigartinales</taxon>
        <taxon>Gigartinaceae</taxon>
        <taxon>Chondrus</taxon>
    </lineage>
</organism>
<dbReference type="Proteomes" id="UP000012073">
    <property type="component" value="Unassembled WGS sequence"/>
</dbReference>
<dbReference type="AlphaFoldDB" id="R7QN70"/>
<proteinExistence type="predicted"/>
<sequence length="95" mass="10854">MTPICERYSRLDAHNLQFCWPNTNPRAASCLSSLFYRGSPTTIHVFVHSPPPPFPLLLSLQTSLFFCLPDGPPPLRRLTCESECCWTKFVHMDLT</sequence>
<name>R7QN70_CHOCR</name>
<protein>
    <submittedName>
        <fullName evidence="1">Uncharacterized protein</fullName>
    </submittedName>
</protein>
<dbReference type="EMBL" id="HG001976">
    <property type="protein sequence ID" value="CDF38921.1"/>
    <property type="molecule type" value="Genomic_DNA"/>
</dbReference>
<keyword evidence="2" id="KW-1185">Reference proteome</keyword>
<evidence type="ECO:0000313" key="2">
    <source>
        <dbReference type="Proteomes" id="UP000012073"/>
    </source>
</evidence>
<reference evidence="2" key="1">
    <citation type="journal article" date="2013" name="Proc. Natl. Acad. Sci. U.S.A.">
        <title>Genome structure and metabolic features in the red seaweed Chondrus crispus shed light on evolution of the Archaeplastida.</title>
        <authorList>
            <person name="Collen J."/>
            <person name="Porcel B."/>
            <person name="Carre W."/>
            <person name="Ball S.G."/>
            <person name="Chaparro C."/>
            <person name="Tonon T."/>
            <person name="Barbeyron T."/>
            <person name="Michel G."/>
            <person name="Noel B."/>
            <person name="Valentin K."/>
            <person name="Elias M."/>
            <person name="Artiguenave F."/>
            <person name="Arun A."/>
            <person name="Aury J.M."/>
            <person name="Barbosa-Neto J.F."/>
            <person name="Bothwell J.H."/>
            <person name="Bouget F.Y."/>
            <person name="Brillet L."/>
            <person name="Cabello-Hurtado F."/>
            <person name="Capella-Gutierrez S."/>
            <person name="Charrier B."/>
            <person name="Cladiere L."/>
            <person name="Cock J.M."/>
            <person name="Coelho S.M."/>
            <person name="Colleoni C."/>
            <person name="Czjzek M."/>
            <person name="Da Silva C."/>
            <person name="Delage L."/>
            <person name="Denoeud F."/>
            <person name="Deschamps P."/>
            <person name="Dittami S.M."/>
            <person name="Gabaldon T."/>
            <person name="Gachon C.M."/>
            <person name="Groisillier A."/>
            <person name="Herve C."/>
            <person name="Jabbari K."/>
            <person name="Katinka M."/>
            <person name="Kloareg B."/>
            <person name="Kowalczyk N."/>
            <person name="Labadie K."/>
            <person name="Leblanc C."/>
            <person name="Lopez P.J."/>
            <person name="McLachlan D.H."/>
            <person name="Meslet-Cladiere L."/>
            <person name="Moustafa A."/>
            <person name="Nehr Z."/>
            <person name="Nyvall Collen P."/>
            <person name="Panaud O."/>
            <person name="Partensky F."/>
            <person name="Poulain J."/>
            <person name="Rensing S.A."/>
            <person name="Rousvoal S."/>
            <person name="Samson G."/>
            <person name="Symeonidi A."/>
            <person name="Weissenbach J."/>
            <person name="Zambounis A."/>
            <person name="Wincker P."/>
            <person name="Boyen C."/>
        </authorList>
    </citation>
    <scope>NUCLEOTIDE SEQUENCE [LARGE SCALE GENOMIC DNA]</scope>
    <source>
        <strain evidence="2">cv. Stackhouse</strain>
    </source>
</reference>
<gene>
    <name evidence="1" type="ORF">CHC_T00001251001</name>
</gene>
<dbReference type="RefSeq" id="XP_005718826.1">
    <property type="nucleotide sequence ID" value="XM_005718769.1"/>
</dbReference>